<keyword evidence="5 14" id="KW-0963">Cytoplasm</keyword>
<evidence type="ECO:0000256" key="3">
    <source>
        <dbReference type="ARBA" id="ARBA00012584"/>
    </source>
</evidence>
<dbReference type="GO" id="GO:0043047">
    <property type="term" value="F:single-stranded telomeric DNA binding"/>
    <property type="evidence" value="ECO:0007669"/>
    <property type="project" value="EnsemblFungi"/>
</dbReference>
<keyword evidence="10 14" id="KW-0067">ATP-binding</keyword>
<dbReference type="InterPro" id="IPR038385">
    <property type="entry name" value="Sua5/YwlC_C"/>
</dbReference>
<feature type="binding site" evidence="15">
    <location>
        <position position="92"/>
    </location>
    <ligand>
        <name>L-threonine</name>
        <dbReference type="ChEBI" id="CHEBI:57926"/>
    </ligand>
</feature>
<dbReference type="NCBIfam" id="TIGR00057">
    <property type="entry name" value="L-threonylcarbamoyladenylate synthase"/>
    <property type="match status" value="1"/>
</dbReference>
<dbReference type="EC" id="2.7.7.87" evidence="3 14"/>
<evidence type="ECO:0000313" key="17">
    <source>
        <dbReference type="EMBL" id="ODV89679.1"/>
    </source>
</evidence>
<dbReference type="GO" id="GO:0005524">
    <property type="term" value="F:ATP binding"/>
    <property type="evidence" value="ECO:0007669"/>
    <property type="project" value="UniProtKB-UniRule"/>
</dbReference>
<evidence type="ECO:0000256" key="14">
    <source>
        <dbReference type="PIRNR" id="PIRNR004930"/>
    </source>
</evidence>
<evidence type="ECO:0000256" key="8">
    <source>
        <dbReference type="ARBA" id="ARBA00022695"/>
    </source>
</evidence>
<feature type="binding site" evidence="15">
    <location>
        <position position="150"/>
    </location>
    <ligand>
        <name>L-threonine</name>
        <dbReference type="ChEBI" id="CHEBI:57926"/>
    </ligand>
</feature>
<feature type="binding site" evidence="15">
    <location>
        <position position="180"/>
    </location>
    <ligand>
        <name>ATP</name>
        <dbReference type="ChEBI" id="CHEBI:30616"/>
    </ligand>
</feature>
<evidence type="ECO:0000256" key="15">
    <source>
        <dbReference type="PIRSR" id="PIRSR004930-1"/>
    </source>
</evidence>
<reference evidence="18" key="1">
    <citation type="submission" date="2016-02" db="EMBL/GenBank/DDBJ databases">
        <title>Comparative genomics of biotechnologically important yeasts.</title>
        <authorList>
            <consortium name="DOE Joint Genome Institute"/>
            <person name="Riley R."/>
            <person name="Haridas S."/>
            <person name="Wolfe K.H."/>
            <person name="Lopes M.R."/>
            <person name="Hittinger C.T."/>
            <person name="Goker M."/>
            <person name="Salamov A."/>
            <person name="Wisecaver J."/>
            <person name="Long T.M."/>
            <person name="Aerts A.L."/>
            <person name="Barry K."/>
            <person name="Choi C."/>
            <person name="Clum A."/>
            <person name="Coughlan A.Y."/>
            <person name="Deshpande S."/>
            <person name="Douglass A.P."/>
            <person name="Hanson S.J."/>
            <person name="Klenk H.-P."/>
            <person name="Labutti K."/>
            <person name="Lapidus A."/>
            <person name="Lindquist E."/>
            <person name="Lipzen A."/>
            <person name="Meier-Kolthoff J.P."/>
            <person name="Ohm R.A."/>
            <person name="Otillar R.P."/>
            <person name="Pangilinan J."/>
            <person name="Peng Y."/>
            <person name="Rokas A."/>
            <person name="Rosa C.A."/>
            <person name="Scheuner C."/>
            <person name="Sibirny A.A."/>
            <person name="Slot J.C."/>
            <person name="Stielow J.B."/>
            <person name="Sun H."/>
            <person name="Kurtzman C.P."/>
            <person name="Blackwell M."/>
            <person name="Jeffries T.W."/>
            <person name="Grigoriev I.V."/>
        </authorList>
    </citation>
    <scope>NUCLEOTIDE SEQUENCE [LARGE SCALE GENOMIC DNA]</scope>
    <source>
        <strain evidence="18">NRRL Y-17796</strain>
    </source>
</reference>
<evidence type="ECO:0000256" key="2">
    <source>
        <dbReference type="ARBA" id="ARBA00007663"/>
    </source>
</evidence>
<accession>A0A1E4TD62</accession>
<keyword evidence="6 14" id="KW-0808">Transferase</keyword>
<feature type="binding site" evidence="15">
    <location>
        <position position="83"/>
    </location>
    <ligand>
        <name>ATP</name>
        <dbReference type="ChEBI" id="CHEBI:30616"/>
    </ligand>
</feature>
<protein>
    <recommendedName>
        <fullName evidence="4 14">Threonylcarbamoyl-AMP synthase</fullName>
        <shortName evidence="14">TC-AMP synthase</shortName>
        <ecNumber evidence="3 14">2.7.7.87</ecNumber>
    </recommendedName>
    <alternativeName>
        <fullName evidence="11 14">L-threonylcarbamoyladenylate synthase</fullName>
    </alternativeName>
</protein>
<sequence>MAAPARLADILQVDPSKVHISADGAVSFDPTAEGGQCQAALLRAAELLNSNQPVAIPTETVYGLAASARSSDAVRSIYAAKNRPADNPLIVHVGSIQQLDSLLKGDPIPAAYRPLIDRCWPGPLTILLRNKQEYGICPEVSAGQPTFAVRMPVHPVARALMILSGLPLAAPSANASTRPSPTLASHVFEDLKYQIPLILDGGPCDVGVESTVVNGLVSPPLLLRPGGYSLEEIRQLGGTSWQDVVVGKATAQADEKVQTPGMKYKHYSPTAKVVLFSTSTDPEGYLSEVSDAAKVIVLRTQRFPETIDRANVTVENLGATGKEISRNLFAALRHADEVGADLVLVEGTDESNEGLAVMNRLRKAASLII</sequence>
<evidence type="ECO:0000256" key="4">
    <source>
        <dbReference type="ARBA" id="ARBA00015492"/>
    </source>
</evidence>
<dbReference type="Gene3D" id="3.40.50.11030">
    <property type="entry name" value="Threonylcarbamoyl-AMP synthase, C-terminal domain"/>
    <property type="match status" value="1"/>
</dbReference>
<dbReference type="SUPFAM" id="SSF55821">
    <property type="entry name" value="YrdC/RibB"/>
    <property type="match status" value="1"/>
</dbReference>
<evidence type="ECO:0000256" key="10">
    <source>
        <dbReference type="ARBA" id="ARBA00022840"/>
    </source>
</evidence>
<evidence type="ECO:0000256" key="13">
    <source>
        <dbReference type="ARBA" id="ARBA00056339"/>
    </source>
</evidence>
<dbReference type="Pfam" id="PF03481">
    <property type="entry name" value="Sua5_C"/>
    <property type="match status" value="1"/>
</dbReference>
<keyword evidence="18" id="KW-1185">Reference proteome</keyword>
<feature type="binding site" evidence="15">
    <location>
        <position position="224"/>
    </location>
    <ligand>
        <name>ATP</name>
        <dbReference type="ChEBI" id="CHEBI:30616"/>
    </ligand>
</feature>
<dbReference type="FunFam" id="3.90.870.10:FF:000008">
    <property type="entry name" value="Threonylcarbamoyl-AMP synthase"/>
    <property type="match status" value="1"/>
</dbReference>
<evidence type="ECO:0000256" key="6">
    <source>
        <dbReference type="ARBA" id="ARBA00022679"/>
    </source>
</evidence>
<feature type="binding site" evidence="15">
    <location>
        <position position="267"/>
    </location>
    <ligand>
        <name>ATP</name>
        <dbReference type="ChEBI" id="CHEBI:30616"/>
    </ligand>
</feature>
<dbReference type="OrthoDB" id="412787at2759"/>
<comment type="similarity">
    <text evidence="2 14">Belongs to the SUA5 family.</text>
</comment>
<dbReference type="GO" id="GO:0002949">
    <property type="term" value="P:tRNA threonylcarbamoyladenosine modification"/>
    <property type="evidence" value="ECO:0007669"/>
    <property type="project" value="EnsemblFungi"/>
</dbReference>
<dbReference type="GO" id="GO:0005739">
    <property type="term" value="C:mitochondrion"/>
    <property type="evidence" value="ECO:0007669"/>
    <property type="project" value="EnsemblFungi"/>
</dbReference>
<organism evidence="17 18">
    <name type="scientific">Tortispora caseinolytica NRRL Y-17796</name>
    <dbReference type="NCBI Taxonomy" id="767744"/>
    <lineage>
        <taxon>Eukaryota</taxon>
        <taxon>Fungi</taxon>
        <taxon>Dikarya</taxon>
        <taxon>Ascomycota</taxon>
        <taxon>Saccharomycotina</taxon>
        <taxon>Trigonopsidomycetes</taxon>
        <taxon>Trigonopsidales</taxon>
        <taxon>Trigonopsidaceae</taxon>
        <taxon>Tortispora</taxon>
    </lineage>
</organism>
<evidence type="ECO:0000256" key="1">
    <source>
        <dbReference type="ARBA" id="ARBA00004496"/>
    </source>
</evidence>
<evidence type="ECO:0000256" key="11">
    <source>
        <dbReference type="ARBA" id="ARBA00029774"/>
    </source>
</evidence>
<dbReference type="AlphaFoldDB" id="A0A1E4TD62"/>
<comment type="catalytic activity">
    <reaction evidence="12 14">
        <text>L-threonine + hydrogencarbonate + ATP = L-threonylcarbamoyladenylate + diphosphate + H2O</text>
        <dbReference type="Rhea" id="RHEA:36407"/>
        <dbReference type="ChEBI" id="CHEBI:15377"/>
        <dbReference type="ChEBI" id="CHEBI:17544"/>
        <dbReference type="ChEBI" id="CHEBI:30616"/>
        <dbReference type="ChEBI" id="CHEBI:33019"/>
        <dbReference type="ChEBI" id="CHEBI:57926"/>
        <dbReference type="ChEBI" id="CHEBI:73682"/>
        <dbReference type="EC" id="2.7.7.87"/>
    </reaction>
</comment>
<feature type="binding site" evidence="15">
    <location>
        <position position="170"/>
    </location>
    <ligand>
        <name>L-threonine</name>
        <dbReference type="ChEBI" id="CHEBI:57926"/>
    </ligand>
</feature>
<feature type="binding site" evidence="15">
    <location>
        <position position="87"/>
    </location>
    <ligand>
        <name>ATP</name>
        <dbReference type="ChEBI" id="CHEBI:30616"/>
    </ligand>
</feature>
<keyword evidence="7 14" id="KW-0819">tRNA processing</keyword>
<dbReference type="PROSITE" id="PS51163">
    <property type="entry name" value="YRDC"/>
    <property type="match status" value="1"/>
</dbReference>
<feature type="binding site" evidence="15">
    <location>
        <position position="172"/>
    </location>
    <ligand>
        <name>ATP</name>
        <dbReference type="ChEBI" id="CHEBI:30616"/>
    </ligand>
</feature>
<evidence type="ECO:0000256" key="5">
    <source>
        <dbReference type="ARBA" id="ARBA00022490"/>
    </source>
</evidence>
<dbReference type="Gene3D" id="3.90.870.10">
    <property type="entry name" value="DHBP synthase"/>
    <property type="match status" value="1"/>
</dbReference>
<dbReference type="GO" id="GO:0061710">
    <property type="term" value="F:L-threonylcarbamoyladenylate synthase"/>
    <property type="evidence" value="ECO:0007669"/>
    <property type="project" value="UniProtKB-EC"/>
</dbReference>
<feature type="binding site" evidence="15">
    <location>
        <position position="210"/>
    </location>
    <ligand>
        <name>L-threonine</name>
        <dbReference type="ChEBI" id="CHEBI:57926"/>
    </ligand>
</feature>
<proteinExistence type="inferred from homology"/>
<evidence type="ECO:0000256" key="9">
    <source>
        <dbReference type="ARBA" id="ARBA00022741"/>
    </source>
</evidence>
<feature type="binding site" evidence="15">
    <location>
        <position position="60"/>
    </location>
    <ligand>
        <name>L-threonine</name>
        <dbReference type="ChEBI" id="CHEBI:57926"/>
    </ligand>
</feature>
<gene>
    <name evidence="17" type="ORF">CANCADRAFT_4304</name>
</gene>
<evidence type="ECO:0000256" key="7">
    <source>
        <dbReference type="ARBA" id="ARBA00022694"/>
    </source>
</evidence>
<name>A0A1E4TD62_9ASCO</name>
<feature type="binding site" evidence="15">
    <location>
        <position position="146"/>
    </location>
    <ligand>
        <name>ATP</name>
        <dbReference type="ChEBI" id="CHEBI:30616"/>
    </ligand>
</feature>
<dbReference type="GO" id="GO:0000723">
    <property type="term" value="P:telomere maintenance"/>
    <property type="evidence" value="ECO:0007669"/>
    <property type="project" value="EnsemblFungi"/>
</dbReference>
<dbReference type="InterPro" id="IPR010923">
    <property type="entry name" value="T(6)A37_SUA5"/>
</dbReference>
<dbReference type="GO" id="GO:0000049">
    <property type="term" value="F:tRNA binding"/>
    <property type="evidence" value="ECO:0007669"/>
    <property type="project" value="TreeGrafter"/>
</dbReference>
<comment type="subcellular location">
    <subcellularLocation>
        <location evidence="1 14">Cytoplasm</location>
    </subcellularLocation>
</comment>
<dbReference type="InterPro" id="IPR017945">
    <property type="entry name" value="DHBP_synth_RibB-like_a/b_dom"/>
</dbReference>
<evidence type="ECO:0000256" key="12">
    <source>
        <dbReference type="ARBA" id="ARBA00048366"/>
    </source>
</evidence>
<dbReference type="InterPro" id="IPR050156">
    <property type="entry name" value="TC-AMP_synthase_SUA5"/>
</dbReference>
<keyword evidence="8 14" id="KW-0548">Nucleotidyltransferase</keyword>
<feature type="domain" description="YrdC-like" evidence="16">
    <location>
        <begin position="38"/>
        <end position="228"/>
    </location>
</feature>
<evidence type="ECO:0000259" key="16">
    <source>
        <dbReference type="PROSITE" id="PS51163"/>
    </source>
</evidence>
<dbReference type="GO" id="GO:0003725">
    <property type="term" value="F:double-stranded RNA binding"/>
    <property type="evidence" value="ECO:0007669"/>
    <property type="project" value="UniProtKB-UniRule"/>
</dbReference>
<dbReference type="InterPro" id="IPR005145">
    <property type="entry name" value="Sua5_C"/>
</dbReference>
<dbReference type="PIRSF" id="PIRSF004930">
    <property type="entry name" value="Tln_factor_SUA5"/>
    <property type="match status" value="1"/>
</dbReference>
<dbReference type="Pfam" id="PF01300">
    <property type="entry name" value="Sua5_yciO_yrdC"/>
    <property type="match status" value="1"/>
</dbReference>
<dbReference type="PANTHER" id="PTHR17490:SF16">
    <property type="entry name" value="THREONYLCARBAMOYL-AMP SYNTHASE"/>
    <property type="match status" value="1"/>
</dbReference>
<keyword evidence="9 14" id="KW-0547">Nucleotide-binding</keyword>
<dbReference type="Proteomes" id="UP000095023">
    <property type="component" value="Unassembled WGS sequence"/>
</dbReference>
<comment type="function">
    <text evidence="13">Required for the formation of a threonylcarbamoyl group on adenosine at position 37 (t(6)A37) in tRNAs that read codons beginning with adenine. Likely catalyzes the conversion of L-threonine, HCO(3)(-)/CO(2) and ATP to give threonylcarbamoyl-AMP (TC-AMP) as the acyladenylate intermediate, with the release of diphosphate. Required for normal translation, by ensuring translation fidelity at the level of codon recognition, appropriate translation initiation selection and maintenance of reading frame. Also involved in telomere replication. Binds to single-stranded telomeric (ssTG) DNA and positively regulates telomere length.</text>
</comment>
<evidence type="ECO:0000313" key="18">
    <source>
        <dbReference type="Proteomes" id="UP000095023"/>
    </source>
</evidence>
<dbReference type="EMBL" id="KV453843">
    <property type="protein sequence ID" value="ODV89679.1"/>
    <property type="molecule type" value="Genomic_DNA"/>
</dbReference>
<dbReference type="GO" id="GO:0006450">
    <property type="term" value="P:regulation of translational fidelity"/>
    <property type="evidence" value="ECO:0007669"/>
    <property type="project" value="EnsemblFungi"/>
</dbReference>
<dbReference type="InterPro" id="IPR006070">
    <property type="entry name" value="Sua5-like_dom"/>
</dbReference>
<dbReference type="PANTHER" id="PTHR17490">
    <property type="entry name" value="SUA5"/>
    <property type="match status" value="1"/>
</dbReference>